<dbReference type="InterPro" id="IPR059000">
    <property type="entry name" value="ATPase_P-type_domA"/>
</dbReference>
<keyword evidence="4 7" id="KW-0479">Metal-binding</keyword>
<dbReference type="InterPro" id="IPR018303">
    <property type="entry name" value="ATPase_P-typ_P_site"/>
</dbReference>
<feature type="region of interest" description="Disordered" evidence="8">
    <location>
        <begin position="751"/>
        <end position="771"/>
    </location>
</feature>
<accession>A0A5C4L7S8</accession>
<comment type="similarity">
    <text evidence="2 7">Belongs to the cation transport ATPase (P-type) (TC 3.A.3) family. Type IB subfamily.</text>
</comment>
<dbReference type="Pfam" id="PF00702">
    <property type="entry name" value="Hydrolase"/>
    <property type="match status" value="1"/>
</dbReference>
<dbReference type="SUPFAM" id="SSF81653">
    <property type="entry name" value="Calcium ATPase, transduction domain A"/>
    <property type="match status" value="1"/>
</dbReference>
<evidence type="ECO:0000256" key="6">
    <source>
        <dbReference type="ARBA" id="ARBA00023136"/>
    </source>
</evidence>
<feature type="transmembrane region" description="Helical" evidence="7">
    <location>
        <begin position="196"/>
        <end position="215"/>
    </location>
</feature>
<dbReference type="GO" id="GO:0005886">
    <property type="term" value="C:plasma membrane"/>
    <property type="evidence" value="ECO:0007669"/>
    <property type="project" value="UniProtKB-SubCell"/>
</dbReference>
<dbReference type="GO" id="GO:0030001">
    <property type="term" value="P:metal ion transport"/>
    <property type="evidence" value="ECO:0007669"/>
    <property type="project" value="UniProtKB-ARBA"/>
</dbReference>
<dbReference type="NCBIfam" id="TIGR01511">
    <property type="entry name" value="ATPase-IB1_Cu"/>
    <property type="match status" value="1"/>
</dbReference>
<dbReference type="EC" id="3.6.3.3" evidence="10"/>
<proteinExistence type="inferred from homology"/>
<keyword evidence="7" id="KW-1003">Cell membrane</keyword>
<dbReference type="InterPro" id="IPR023214">
    <property type="entry name" value="HAD_sf"/>
</dbReference>
<dbReference type="InterPro" id="IPR001757">
    <property type="entry name" value="P_typ_ATPase"/>
</dbReference>
<dbReference type="InterPro" id="IPR036412">
    <property type="entry name" value="HAD-like_sf"/>
</dbReference>
<dbReference type="SUPFAM" id="SSF56784">
    <property type="entry name" value="HAD-like"/>
    <property type="match status" value="1"/>
</dbReference>
<dbReference type="Proteomes" id="UP000305267">
    <property type="component" value="Unassembled WGS sequence"/>
</dbReference>
<dbReference type="PROSITE" id="PS00154">
    <property type="entry name" value="ATPASE_E1_E2"/>
    <property type="match status" value="1"/>
</dbReference>
<keyword evidence="3 7" id="KW-0812">Transmembrane</keyword>
<dbReference type="NCBIfam" id="TIGR01512">
    <property type="entry name" value="ATPase-IB2_Cd"/>
    <property type="match status" value="1"/>
</dbReference>
<feature type="compositionally biased region" description="Low complexity" evidence="8">
    <location>
        <begin position="754"/>
        <end position="771"/>
    </location>
</feature>
<evidence type="ECO:0000259" key="9">
    <source>
        <dbReference type="PROSITE" id="PS50846"/>
    </source>
</evidence>
<keyword evidence="7" id="KW-0067">ATP-binding</keyword>
<dbReference type="InterPro" id="IPR027256">
    <property type="entry name" value="P-typ_ATPase_IB"/>
</dbReference>
<dbReference type="RefSeq" id="WP_139039719.1">
    <property type="nucleotide sequence ID" value="NZ_VDDA01000027.1"/>
</dbReference>
<feature type="transmembrane region" description="Helical" evidence="7">
    <location>
        <begin position="163"/>
        <end position="184"/>
    </location>
</feature>
<dbReference type="Pfam" id="PF00122">
    <property type="entry name" value="E1-E2_ATPase"/>
    <property type="match status" value="1"/>
</dbReference>
<dbReference type="PANTHER" id="PTHR46594:SF4">
    <property type="entry name" value="P-TYPE CATION-TRANSPORTING ATPASE"/>
    <property type="match status" value="1"/>
</dbReference>
<dbReference type="Gene3D" id="2.70.150.10">
    <property type="entry name" value="Calcium-transporting ATPase, cytoplasmic transduction domain A"/>
    <property type="match status" value="1"/>
</dbReference>
<dbReference type="InterPro" id="IPR036163">
    <property type="entry name" value="HMA_dom_sf"/>
</dbReference>
<keyword evidence="10" id="KW-0378">Hydrolase</keyword>
<dbReference type="SUPFAM" id="SSF55008">
    <property type="entry name" value="HMA, heavy metal-associated domain"/>
    <property type="match status" value="1"/>
</dbReference>
<dbReference type="SUPFAM" id="SSF81665">
    <property type="entry name" value="Calcium ATPase, transmembrane domain M"/>
    <property type="match status" value="1"/>
</dbReference>
<dbReference type="Gene3D" id="3.40.50.1000">
    <property type="entry name" value="HAD superfamily/HAD-like"/>
    <property type="match status" value="1"/>
</dbReference>
<dbReference type="EMBL" id="VDDA01000027">
    <property type="protein sequence ID" value="TNC08036.1"/>
    <property type="molecule type" value="Genomic_DNA"/>
</dbReference>
<feature type="transmembrane region" description="Helical" evidence="7">
    <location>
        <begin position="704"/>
        <end position="732"/>
    </location>
</feature>
<keyword evidence="6 7" id="KW-0472">Membrane</keyword>
<keyword evidence="7" id="KW-0547">Nucleotide-binding</keyword>
<dbReference type="PANTHER" id="PTHR46594">
    <property type="entry name" value="P-TYPE CATION-TRANSPORTING ATPASE"/>
    <property type="match status" value="1"/>
</dbReference>
<feature type="transmembrane region" description="Helical" evidence="7">
    <location>
        <begin position="130"/>
        <end position="151"/>
    </location>
</feature>
<gene>
    <name evidence="10" type="primary">cadA</name>
    <name evidence="10" type="ORF">FF100_30375</name>
</gene>
<evidence type="ECO:0000313" key="10">
    <source>
        <dbReference type="EMBL" id="TNC08036.1"/>
    </source>
</evidence>
<dbReference type="InterPro" id="IPR006121">
    <property type="entry name" value="HMA_dom"/>
</dbReference>
<dbReference type="InterPro" id="IPR023298">
    <property type="entry name" value="ATPase_P-typ_TM_dom_sf"/>
</dbReference>
<evidence type="ECO:0000256" key="1">
    <source>
        <dbReference type="ARBA" id="ARBA00004370"/>
    </source>
</evidence>
<dbReference type="PRINTS" id="PR00943">
    <property type="entry name" value="CUATPASE"/>
</dbReference>
<evidence type="ECO:0000256" key="4">
    <source>
        <dbReference type="ARBA" id="ARBA00022723"/>
    </source>
</evidence>
<dbReference type="PROSITE" id="PS50846">
    <property type="entry name" value="HMA_2"/>
    <property type="match status" value="1"/>
</dbReference>
<name>A0A5C4L7S8_9HYPH</name>
<dbReference type="InterPro" id="IPR008250">
    <property type="entry name" value="ATPase_P-typ_transduc_dom_A_sf"/>
</dbReference>
<dbReference type="GO" id="GO:0046872">
    <property type="term" value="F:metal ion binding"/>
    <property type="evidence" value="ECO:0007669"/>
    <property type="project" value="UniProtKB-KW"/>
</dbReference>
<feature type="transmembrane region" description="Helical" evidence="7">
    <location>
        <begin position="411"/>
        <end position="438"/>
    </location>
</feature>
<dbReference type="GO" id="GO:0016887">
    <property type="term" value="F:ATP hydrolysis activity"/>
    <property type="evidence" value="ECO:0007669"/>
    <property type="project" value="InterPro"/>
</dbReference>
<feature type="transmembrane region" description="Helical" evidence="7">
    <location>
        <begin position="380"/>
        <end position="399"/>
    </location>
</feature>
<keyword evidence="11" id="KW-1185">Reference proteome</keyword>
<organism evidence="10 11">
    <name type="scientific">Methylobacterium terricola</name>
    <dbReference type="NCBI Taxonomy" id="2583531"/>
    <lineage>
        <taxon>Bacteria</taxon>
        <taxon>Pseudomonadati</taxon>
        <taxon>Pseudomonadota</taxon>
        <taxon>Alphaproteobacteria</taxon>
        <taxon>Hyphomicrobiales</taxon>
        <taxon>Methylobacteriaceae</taxon>
        <taxon>Methylobacterium</taxon>
    </lineage>
</organism>
<dbReference type="GO" id="GO:0015662">
    <property type="term" value="F:P-type ion transporter activity"/>
    <property type="evidence" value="ECO:0007669"/>
    <property type="project" value="UniProtKB-ARBA"/>
</dbReference>
<evidence type="ECO:0000256" key="2">
    <source>
        <dbReference type="ARBA" id="ARBA00006024"/>
    </source>
</evidence>
<evidence type="ECO:0000313" key="11">
    <source>
        <dbReference type="Proteomes" id="UP000305267"/>
    </source>
</evidence>
<evidence type="ECO:0000256" key="7">
    <source>
        <dbReference type="RuleBase" id="RU362081"/>
    </source>
</evidence>
<dbReference type="PRINTS" id="PR00119">
    <property type="entry name" value="CATATPASE"/>
</dbReference>
<dbReference type="GO" id="GO:0019829">
    <property type="term" value="F:ATPase-coupled monoatomic cation transmembrane transporter activity"/>
    <property type="evidence" value="ECO:0007669"/>
    <property type="project" value="InterPro"/>
</dbReference>
<protein>
    <submittedName>
        <fullName evidence="10">Cadmium-translocating P-type ATPase</fullName>
        <ecNumber evidence="10">3.6.3.3</ecNumber>
    </submittedName>
</protein>
<dbReference type="GO" id="GO:0005524">
    <property type="term" value="F:ATP binding"/>
    <property type="evidence" value="ECO:0007669"/>
    <property type="project" value="UniProtKB-UniRule"/>
</dbReference>
<reference evidence="10 11" key="1">
    <citation type="submission" date="2019-06" db="EMBL/GenBank/DDBJ databases">
        <title>Genome of Methylobacterium sp. 17Sr1-39.</title>
        <authorList>
            <person name="Seo T."/>
        </authorList>
    </citation>
    <scope>NUCLEOTIDE SEQUENCE [LARGE SCALE GENOMIC DNA]</scope>
    <source>
        <strain evidence="10 11">17Sr1-39</strain>
    </source>
</reference>
<feature type="transmembrane region" description="Helical" evidence="7">
    <location>
        <begin position="221"/>
        <end position="242"/>
    </location>
</feature>
<dbReference type="Gene3D" id="3.40.1110.10">
    <property type="entry name" value="Calcium-transporting ATPase, cytoplasmic domain N"/>
    <property type="match status" value="1"/>
</dbReference>
<keyword evidence="5 7" id="KW-1133">Transmembrane helix</keyword>
<evidence type="ECO:0000256" key="5">
    <source>
        <dbReference type="ARBA" id="ARBA00022989"/>
    </source>
</evidence>
<dbReference type="Pfam" id="PF00403">
    <property type="entry name" value="HMA"/>
    <property type="match status" value="1"/>
</dbReference>
<evidence type="ECO:0000256" key="3">
    <source>
        <dbReference type="ARBA" id="ARBA00022692"/>
    </source>
</evidence>
<dbReference type="NCBIfam" id="TIGR01494">
    <property type="entry name" value="ATPase_P-type"/>
    <property type="match status" value="1"/>
</dbReference>
<comment type="subcellular location">
    <subcellularLocation>
        <location evidence="7">Cell membrane</location>
    </subcellularLocation>
    <subcellularLocation>
        <location evidence="1">Membrane</location>
    </subcellularLocation>
</comment>
<dbReference type="OrthoDB" id="9813266at2"/>
<dbReference type="CDD" id="cd00371">
    <property type="entry name" value="HMA"/>
    <property type="match status" value="1"/>
</dbReference>
<dbReference type="NCBIfam" id="TIGR01525">
    <property type="entry name" value="ATPase-IB_hvy"/>
    <property type="match status" value="1"/>
</dbReference>
<dbReference type="InterPro" id="IPR023299">
    <property type="entry name" value="ATPase_P-typ_cyto_dom_N"/>
</dbReference>
<sequence length="771" mass="79623">MCCTDMALAYVEAHASWSEANTRPSLGRDYAAFVAKMPDRSSRAEFAVEGVRCAACMTAIERGLAPLPGVASARLNFSDRRLAVTWKAEAAPDVPAVLAALNALGYAAQPFAPDRLADAEAAETKRLIRALAVAGFASMNVMLLAISVWAGSVSDMTPENRDLFHWIQALIALPAAAYAGRPFYEGAFRGLRAGRVTMDFPITLGVVLTLVMSVVESVSGATHAYFDGAVMLLFFLLIGRVLDQTMRRRTRACAENLAALRSERATLADTNGGLRDVPLAELVPGARILVRPGERVPADGLVEHGISELDHSLVTGETAAVMVRGGDRVFAGALNGSGALTVTVTAAAGASLLDEVEGLMRRALEARSRALVLADRATRLYVPLVHAAAALTLVGWLAAGAGWHAGLVDAVAVLIVTCPCALGLAIPAVQVVTAGALFREGVLLNDGTGLERFAQVDTVVFDKTGTLTLPEPVLTAGTFDPKALATAARLALSSRHPMATALAATAGGSEPFPCAEEAAGLGVRAQVDGVELRLGSARFCGAEAEAAAALAADPEASVICFRAGDGAPVAFPVRQGLRPDAAEVVAGLATLGHRVLILSGDRAAAVEAVARRLGVAEWEAGLAPQDKIARIEDLQRAGRRVLMVGDGLNDAPALATAHASLSPVTAAHVSQAAADALFLGRGLTPVLSVLTMGRRARRLMLQNLWFSAVYNVLAVPLAAFGLLTPLIAALAMSGSSLVVTANALRARSGAAGTPAEAVGRPPVAAPVPSAA</sequence>
<feature type="domain" description="HMA" evidence="9">
    <location>
        <begin position="42"/>
        <end position="109"/>
    </location>
</feature>
<evidence type="ECO:0000256" key="8">
    <source>
        <dbReference type="SAM" id="MobiDB-lite"/>
    </source>
</evidence>
<dbReference type="Gene3D" id="3.30.70.100">
    <property type="match status" value="1"/>
</dbReference>
<dbReference type="AlphaFoldDB" id="A0A5C4L7S8"/>
<comment type="caution">
    <text evidence="10">The sequence shown here is derived from an EMBL/GenBank/DDBJ whole genome shotgun (WGS) entry which is preliminary data.</text>
</comment>